<evidence type="ECO:0000256" key="2">
    <source>
        <dbReference type="ARBA" id="ARBA00023186"/>
    </source>
</evidence>
<dbReference type="GO" id="GO:0000774">
    <property type="term" value="F:adenyl-nucleotide exchange factor activity"/>
    <property type="evidence" value="ECO:0007669"/>
    <property type="project" value="InterPro"/>
</dbReference>
<dbReference type="InterPro" id="IPR000740">
    <property type="entry name" value="GrpE"/>
</dbReference>
<dbReference type="PANTHER" id="PTHR21237:SF23">
    <property type="entry name" value="GRPE PROTEIN HOMOLOG, MITOCHONDRIAL"/>
    <property type="match status" value="1"/>
</dbReference>
<feature type="region of interest" description="Disordered" evidence="4">
    <location>
        <begin position="1"/>
        <end position="31"/>
    </location>
</feature>
<dbReference type="PROSITE" id="PS01071">
    <property type="entry name" value="GRPE"/>
    <property type="match status" value="1"/>
</dbReference>
<feature type="compositionally biased region" description="Basic and acidic residues" evidence="4">
    <location>
        <begin position="237"/>
        <end position="266"/>
    </location>
</feature>
<dbReference type="GO" id="GO:0042803">
    <property type="term" value="F:protein homodimerization activity"/>
    <property type="evidence" value="ECO:0007669"/>
    <property type="project" value="InterPro"/>
</dbReference>
<comment type="similarity">
    <text evidence="1">Belongs to the GrpE family.</text>
</comment>
<dbReference type="GO" id="GO:0006457">
    <property type="term" value="P:protein folding"/>
    <property type="evidence" value="ECO:0007669"/>
    <property type="project" value="InterPro"/>
</dbReference>
<sequence>MAEEKEEKQELNNNNDQTESSEETNTLINNTEVDLKSIEIKQLEEKEHYELDYFSKDEILEKSKKLEKQVAEFKEKINKLLKENSDSKNKHMHLQAEFENAQKRWKKNRQNLRIEYTASVLKNFLPLYDSFKKAIENAKETEKNLLTNFYNQFMNIYKSYGAEPIPIKINDPFDYTKHEALSSLEKDDIPENTILELIQDGFKYDKEIIRYAKVIVSRQPKPPEPEPEEKEVEEAISEVKEPEEKEVKEATSEVKEPQEDKTGEKKTSKKKRKDKKSKKIKE</sequence>
<dbReference type="Gene3D" id="3.90.20.20">
    <property type="match status" value="1"/>
</dbReference>
<evidence type="ECO:0000256" key="4">
    <source>
        <dbReference type="SAM" id="MobiDB-lite"/>
    </source>
</evidence>
<keyword evidence="2" id="KW-0143">Chaperone</keyword>
<dbReference type="GO" id="GO:0051082">
    <property type="term" value="F:unfolded protein binding"/>
    <property type="evidence" value="ECO:0007669"/>
    <property type="project" value="TreeGrafter"/>
</dbReference>
<dbReference type="Pfam" id="PF01025">
    <property type="entry name" value="GrpE"/>
    <property type="match status" value="1"/>
</dbReference>
<dbReference type="EMBL" id="LAZR01007287">
    <property type="protein sequence ID" value="KKM86243.1"/>
    <property type="molecule type" value="Genomic_DNA"/>
</dbReference>
<dbReference type="AlphaFoldDB" id="A0A0F9KWU3"/>
<dbReference type="CDD" id="cd00446">
    <property type="entry name" value="GrpE"/>
    <property type="match status" value="1"/>
</dbReference>
<organism evidence="5">
    <name type="scientific">marine sediment metagenome</name>
    <dbReference type="NCBI Taxonomy" id="412755"/>
    <lineage>
        <taxon>unclassified sequences</taxon>
        <taxon>metagenomes</taxon>
        <taxon>ecological metagenomes</taxon>
    </lineage>
</organism>
<comment type="caution">
    <text evidence="5">The sequence shown here is derived from an EMBL/GenBank/DDBJ whole genome shotgun (WGS) entry which is preliminary data.</text>
</comment>
<dbReference type="HAMAP" id="MF_01151">
    <property type="entry name" value="GrpE"/>
    <property type="match status" value="1"/>
</dbReference>
<feature type="compositionally biased region" description="Acidic residues" evidence="4">
    <location>
        <begin position="225"/>
        <end position="236"/>
    </location>
</feature>
<feature type="region of interest" description="Disordered" evidence="4">
    <location>
        <begin position="219"/>
        <end position="282"/>
    </location>
</feature>
<dbReference type="SUPFAM" id="SSF51064">
    <property type="entry name" value="Head domain of nucleotide exchange factor GrpE"/>
    <property type="match status" value="1"/>
</dbReference>
<dbReference type="GO" id="GO:0051087">
    <property type="term" value="F:protein-folding chaperone binding"/>
    <property type="evidence" value="ECO:0007669"/>
    <property type="project" value="InterPro"/>
</dbReference>
<evidence type="ECO:0000313" key="5">
    <source>
        <dbReference type="EMBL" id="KKM86243.1"/>
    </source>
</evidence>
<accession>A0A0F9KWU3</accession>
<proteinExistence type="inferred from homology"/>
<dbReference type="Gene3D" id="2.30.22.10">
    <property type="entry name" value="Head domain of nucleotide exchange factor GrpE"/>
    <property type="match status" value="1"/>
</dbReference>
<protein>
    <recommendedName>
        <fullName evidence="6">Nucleotide exchange factor GrpE</fullName>
    </recommendedName>
</protein>
<dbReference type="InterPro" id="IPR013805">
    <property type="entry name" value="GrpE_CC"/>
</dbReference>
<evidence type="ECO:0008006" key="6">
    <source>
        <dbReference type="Google" id="ProtNLM"/>
    </source>
</evidence>
<dbReference type="InterPro" id="IPR009012">
    <property type="entry name" value="GrpE_head"/>
</dbReference>
<evidence type="ECO:0000256" key="1">
    <source>
        <dbReference type="ARBA" id="ARBA00009054"/>
    </source>
</evidence>
<reference evidence="5" key="1">
    <citation type="journal article" date="2015" name="Nature">
        <title>Complex archaea that bridge the gap between prokaryotes and eukaryotes.</title>
        <authorList>
            <person name="Spang A."/>
            <person name="Saw J.H."/>
            <person name="Jorgensen S.L."/>
            <person name="Zaremba-Niedzwiedzka K."/>
            <person name="Martijn J."/>
            <person name="Lind A.E."/>
            <person name="van Eijk R."/>
            <person name="Schleper C."/>
            <person name="Guy L."/>
            <person name="Ettema T.J."/>
        </authorList>
    </citation>
    <scope>NUCLEOTIDE SEQUENCE</scope>
</reference>
<feature type="coiled-coil region" evidence="3">
    <location>
        <begin position="56"/>
        <end position="148"/>
    </location>
</feature>
<gene>
    <name evidence="5" type="ORF">LCGC14_1280970</name>
</gene>
<dbReference type="SUPFAM" id="SSF58014">
    <property type="entry name" value="Coiled-coil domain of nucleotide exchange factor GrpE"/>
    <property type="match status" value="1"/>
</dbReference>
<dbReference type="PANTHER" id="PTHR21237">
    <property type="entry name" value="GRPE PROTEIN"/>
    <property type="match status" value="1"/>
</dbReference>
<evidence type="ECO:0000256" key="3">
    <source>
        <dbReference type="SAM" id="Coils"/>
    </source>
</evidence>
<keyword evidence="3" id="KW-0175">Coiled coil</keyword>
<dbReference type="PRINTS" id="PR00773">
    <property type="entry name" value="GRPEPROTEIN"/>
</dbReference>
<name>A0A0F9KWU3_9ZZZZ</name>
<feature type="compositionally biased region" description="Basic residues" evidence="4">
    <location>
        <begin position="267"/>
        <end position="282"/>
    </location>
</feature>
<feature type="compositionally biased region" description="Basic and acidic residues" evidence="4">
    <location>
        <begin position="1"/>
        <end position="10"/>
    </location>
</feature>